<reference evidence="2 3" key="1">
    <citation type="submission" date="2020-02" db="EMBL/GenBank/DDBJ databases">
        <authorList>
            <person name="Yang Z."/>
        </authorList>
    </citation>
    <scope>NUCLEOTIDE SEQUENCE [LARGE SCALE GENOMIC DNA]</scope>
    <source>
        <strain evidence="2 3">HX-7-9</strain>
    </source>
</reference>
<accession>A0A6B2KV86</accession>
<proteinExistence type="predicted"/>
<evidence type="ECO:0000313" key="3">
    <source>
        <dbReference type="Proteomes" id="UP000482578"/>
    </source>
</evidence>
<name>A0A6B2KV86_9NEIS</name>
<feature type="domain" description="Hemerythrin-like" evidence="1">
    <location>
        <begin position="12"/>
        <end position="116"/>
    </location>
</feature>
<dbReference type="AlphaFoldDB" id="A0A6B2KV86"/>
<dbReference type="InterPro" id="IPR012312">
    <property type="entry name" value="Hemerythrin-like"/>
</dbReference>
<keyword evidence="3" id="KW-1185">Reference proteome</keyword>
<evidence type="ECO:0000259" key="1">
    <source>
        <dbReference type="Pfam" id="PF01814"/>
    </source>
</evidence>
<evidence type="ECO:0000313" key="2">
    <source>
        <dbReference type="EMBL" id="NDV14024.1"/>
    </source>
</evidence>
<dbReference type="Proteomes" id="UP000482578">
    <property type="component" value="Unassembled WGS sequence"/>
</dbReference>
<protein>
    <submittedName>
        <fullName evidence="2">Hemerythrin domain-containing protein</fullName>
    </submittedName>
</protein>
<dbReference type="RefSeq" id="WP_163317551.1">
    <property type="nucleotide sequence ID" value="NZ_JAAGAA010000015.1"/>
</dbReference>
<dbReference type="Pfam" id="PF01814">
    <property type="entry name" value="Hemerythrin"/>
    <property type="match status" value="1"/>
</dbReference>
<comment type="caution">
    <text evidence="2">The sequence shown here is derived from an EMBL/GenBank/DDBJ whole genome shotgun (WGS) entry which is preliminary data.</text>
</comment>
<organism evidence="2 3">
    <name type="scientific">Crenobacter caeni</name>
    <dbReference type="NCBI Taxonomy" id="2705474"/>
    <lineage>
        <taxon>Bacteria</taxon>
        <taxon>Pseudomonadati</taxon>
        <taxon>Pseudomonadota</taxon>
        <taxon>Betaproteobacteria</taxon>
        <taxon>Neisseriales</taxon>
        <taxon>Neisseriaceae</taxon>
        <taxon>Crenobacter</taxon>
    </lineage>
</organism>
<gene>
    <name evidence="2" type="ORF">GZH52_14715</name>
</gene>
<dbReference type="EMBL" id="JAAGAA010000015">
    <property type="protein sequence ID" value="NDV14024.1"/>
    <property type="molecule type" value="Genomic_DNA"/>
</dbReference>
<sequence>MKRSPALISFSREHHSALVLAMRINRAGNDVHALAAVQPAPAFLADLEAHFSAEEAQFSATLATLPQLACRFADDHAELRALMARLHATELTVLPEFGQKLAAHVRFEERELFPALEALTAAD</sequence>